<name>A0AC34QJS6_9BILA</name>
<proteinExistence type="predicted"/>
<dbReference type="WBParaSite" id="JU765_v2.g16940.t1">
    <property type="protein sequence ID" value="JU765_v2.g16940.t1"/>
    <property type="gene ID" value="JU765_v2.g16940"/>
</dbReference>
<reference evidence="2" key="1">
    <citation type="submission" date="2022-11" db="UniProtKB">
        <authorList>
            <consortium name="WormBaseParasite"/>
        </authorList>
    </citation>
    <scope>IDENTIFICATION</scope>
</reference>
<dbReference type="Proteomes" id="UP000887576">
    <property type="component" value="Unplaced"/>
</dbReference>
<evidence type="ECO:0000313" key="2">
    <source>
        <dbReference type="WBParaSite" id="JU765_v2.g16940.t1"/>
    </source>
</evidence>
<sequence length="204" mass="23007">MSAQPPTTATTQSTAMTFNELNAMTRRLIDEFEIMNKQFIADARFVNDYDKVLRDNQRKIATANDELTELENEKSRCASETQVINVQLKEIGEIVSVLEKELGIIDMDSTSSDFAKTSDIKRQNLLQTFLAADAQMQQLEEDVTGLVREVEAVSKLTSKDQTGTDTFEDVQQILAAQMEQLVFVDKQSDFLAKKVNEIKSKINV</sequence>
<evidence type="ECO:0000313" key="1">
    <source>
        <dbReference type="Proteomes" id="UP000887576"/>
    </source>
</evidence>
<protein>
    <submittedName>
        <fullName evidence="2">Nucleoporin NSP1-like C-terminal domain-containing protein</fullName>
    </submittedName>
</protein>
<accession>A0AC34QJS6</accession>
<organism evidence="1 2">
    <name type="scientific">Panagrolaimus sp. JU765</name>
    <dbReference type="NCBI Taxonomy" id="591449"/>
    <lineage>
        <taxon>Eukaryota</taxon>
        <taxon>Metazoa</taxon>
        <taxon>Ecdysozoa</taxon>
        <taxon>Nematoda</taxon>
        <taxon>Chromadorea</taxon>
        <taxon>Rhabditida</taxon>
        <taxon>Tylenchina</taxon>
        <taxon>Panagrolaimomorpha</taxon>
        <taxon>Panagrolaimoidea</taxon>
        <taxon>Panagrolaimidae</taxon>
        <taxon>Panagrolaimus</taxon>
    </lineage>
</organism>